<feature type="compositionally biased region" description="Basic and acidic residues" evidence="1">
    <location>
        <begin position="121"/>
        <end position="132"/>
    </location>
</feature>
<keyword evidence="3" id="KW-1185">Reference proteome</keyword>
<dbReference type="EMBL" id="BTSX01000004">
    <property type="protein sequence ID" value="GMS92008.1"/>
    <property type="molecule type" value="Genomic_DNA"/>
</dbReference>
<feature type="non-terminal residue" evidence="2">
    <location>
        <position position="1"/>
    </location>
</feature>
<dbReference type="AlphaFoldDB" id="A0AAV5TFE5"/>
<protein>
    <submittedName>
        <fullName evidence="2">Uncharacterized protein</fullName>
    </submittedName>
</protein>
<feature type="region of interest" description="Disordered" evidence="1">
    <location>
        <begin position="1"/>
        <end position="151"/>
    </location>
</feature>
<evidence type="ECO:0000313" key="2">
    <source>
        <dbReference type="EMBL" id="GMS92008.1"/>
    </source>
</evidence>
<feature type="compositionally biased region" description="Polar residues" evidence="1">
    <location>
        <begin position="31"/>
        <end position="47"/>
    </location>
</feature>
<name>A0AAV5TFE5_9BILA</name>
<gene>
    <name evidence="2" type="ORF">PENTCL1PPCAC_14183</name>
</gene>
<sequence length="151" mass="16139">SGFLHMQATTANDPSIIVSMKQRSDEGSDAENASNRTPIVPTNTLSISVFDDDEEGAGTAGSSTTATPSESTEQVQTESIKTPESTGVMKLLEPNSTWKNSRVGKDNEHSRVAGSRRKKLAVSDREQKREESPAADTSHKSASSEANGCRK</sequence>
<feature type="compositionally biased region" description="Low complexity" evidence="1">
    <location>
        <begin position="60"/>
        <end position="73"/>
    </location>
</feature>
<organism evidence="2 3">
    <name type="scientific">Pristionchus entomophagus</name>
    <dbReference type="NCBI Taxonomy" id="358040"/>
    <lineage>
        <taxon>Eukaryota</taxon>
        <taxon>Metazoa</taxon>
        <taxon>Ecdysozoa</taxon>
        <taxon>Nematoda</taxon>
        <taxon>Chromadorea</taxon>
        <taxon>Rhabditida</taxon>
        <taxon>Rhabditina</taxon>
        <taxon>Diplogasteromorpha</taxon>
        <taxon>Diplogasteroidea</taxon>
        <taxon>Neodiplogasteridae</taxon>
        <taxon>Pristionchus</taxon>
    </lineage>
</organism>
<evidence type="ECO:0000313" key="3">
    <source>
        <dbReference type="Proteomes" id="UP001432027"/>
    </source>
</evidence>
<reference evidence="2" key="1">
    <citation type="submission" date="2023-10" db="EMBL/GenBank/DDBJ databases">
        <title>Genome assembly of Pristionchus species.</title>
        <authorList>
            <person name="Yoshida K."/>
            <person name="Sommer R.J."/>
        </authorList>
    </citation>
    <scope>NUCLEOTIDE SEQUENCE</scope>
    <source>
        <strain evidence="2">RS0144</strain>
    </source>
</reference>
<feature type="compositionally biased region" description="Polar residues" evidence="1">
    <location>
        <begin position="140"/>
        <end position="151"/>
    </location>
</feature>
<proteinExistence type="predicted"/>
<dbReference type="Proteomes" id="UP001432027">
    <property type="component" value="Unassembled WGS sequence"/>
</dbReference>
<feature type="non-terminal residue" evidence="2">
    <location>
        <position position="151"/>
    </location>
</feature>
<evidence type="ECO:0000256" key="1">
    <source>
        <dbReference type="SAM" id="MobiDB-lite"/>
    </source>
</evidence>
<feature type="compositionally biased region" description="Polar residues" evidence="1">
    <location>
        <begin position="74"/>
        <end position="85"/>
    </location>
</feature>
<comment type="caution">
    <text evidence="2">The sequence shown here is derived from an EMBL/GenBank/DDBJ whole genome shotgun (WGS) entry which is preliminary data.</text>
</comment>
<accession>A0AAV5TFE5</accession>